<dbReference type="EMBL" id="CP006628">
    <property type="protein sequence ID" value="AIB09856.1"/>
    <property type="molecule type" value="Genomic_DNA"/>
</dbReference>
<keyword evidence="1" id="KW-1133">Transmembrane helix</keyword>
<keyword evidence="1" id="KW-0472">Membrane</keyword>
<reference evidence="2 3" key="1">
    <citation type="journal article" date="2014" name="BMC Genomics">
        <title>Nucleomorph and plastid genome sequences of the chlorarachniophyte Lotharella oceanica: convergent reductive evolution and frequent recombination in nucleomorph-bearing algae.</title>
        <authorList>
            <person name="Tanifuji G."/>
            <person name="Onodera N.T."/>
            <person name="Brown M.W."/>
            <person name="Curtis B.A."/>
            <person name="Roger A.J."/>
            <person name="Ka-Shu Wong G."/>
            <person name="Melkonian M."/>
            <person name="Archibald J.M."/>
        </authorList>
    </citation>
    <scope>NUCLEOTIDE SEQUENCE [LARGE SCALE GENOMIC DNA]</scope>
    <source>
        <strain evidence="2 3">CCMP622</strain>
    </source>
</reference>
<evidence type="ECO:0000313" key="3">
    <source>
        <dbReference type="Proteomes" id="UP000243670"/>
    </source>
</evidence>
<gene>
    <name evidence="2" type="ORF">M951_chr2163</name>
</gene>
<accession>A0A060D7C2</accession>
<keyword evidence="2" id="KW-0542">Nucleomorph</keyword>
<feature type="transmembrane region" description="Helical" evidence="1">
    <location>
        <begin position="165"/>
        <end position="186"/>
    </location>
</feature>
<proteinExistence type="predicted"/>
<geneLocation type="nucleomorph" evidence="2"/>
<feature type="transmembrane region" description="Helical" evidence="1">
    <location>
        <begin position="46"/>
        <end position="65"/>
    </location>
</feature>
<dbReference type="Proteomes" id="UP000243670">
    <property type="component" value="Nucleomorph 2"/>
</dbReference>
<sequence>MTLFYSRNMIHFEEKIFTFNILDIFKHSKIIEFLYNKFFKFEKNGILDYILNLMFLFFSILKFLFKIEKNRHKIIFKRKFFIVKIIKKFIYLYQKNIKILFYCKKYLNIINRISVCNIVKKYVFIKKNTKSNFYNIIVRKKLLKYITKNFKNIYSIRFLISNLRLIVYFWTKLFISSFFIGFQVIVPRKIIIKYYKIIIQEANKKRNKFMCIENINNIENAFKFLINVGNNIQKYQSQDFNKFNFLKNNIVSKISNIILSEGKKTHYSSKVRCQSIKKIGMKKMKRKNYI</sequence>
<name>A0A060D7C2_9EUKA</name>
<dbReference type="AlphaFoldDB" id="A0A060D7C2"/>
<organism evidence="2 3">
    <name type="scientific">Lotharella oceanica</name>
    <dbReference type="NCBI Taxonomy" id="641309"/>
    <lineage>
        <taxon>Eukaryota</taxon>
        <taxon>Sar</taxon>
        <taxon>Rhizaria</taxon>
        <taxon>Cercozoa</taxon>
        <taxon>Chlorarachniophyceae</taxon>
        <taxon>Lotharella</taxon>
    </lineage>
</organism>
<evidence type="ECO:0000313" key="2">
    <source>
        <dbReference type="EMBL" id="AIB09856.1"/>
    </source>
</evidence>
<protein>
    <submittedName>
        <fullName evidence="2">Uncharacterized protein</fullName>
    </submittedName>
</protein>
<evidence type="ECO:0000256" key="1">
    <source>
        <dbReference type="SAM" id="Phobius"/>
    </source>
</evidence>
<keyword evidence="1" id="KW-0812">Transmembrane</keyword>